<dbReference type="AlphaFoldDB" id="A0AAD1NHJ2"/>
<dbReference type="Proteomes" id="UP000595253">
    <property type="component" value="Chromosome"/>
</dbReference>
<reference evidence="1 2" key="1">
    <citation type="submission" date="2020-12" db="EMBL/GenBank/DDBJ databases">
        <title>Complete genome sequence of lactococcus lactis subsp. cremoris strain EPSC and strain G3-2.</title>
        <authorList>
            <person name="Kita K."/>
            <person name="Ishikawa S."/>
        </authorList>
    </citation>
    <scope>NUCLEOTIDE SEQUENCE [LARGE SCALE GENOMIC DNA]</scope>
    <source>
        <strain evidence="1 2">EPSC</strain>
    </source>
</reference>
<name>A0AAD1NHJ2_LACLC</name>
<protein>
    <submittedName>
        <fullName evidence="1">Uncharacterized protein</fullName>
    </submittedName>
</protein>
<sequence>MTGKYPILVFDINETLLSFESLESFFAKYFDDKKVYVSGFLNKFYTVRL</sequence>
<organism evidence="1 2">
    <name type="scientific">Lactococcus lactis subsp. cremoris</name>
    <name type="common">Streptococcus cremoris</name>
    <dbReference type="NCBI Taxonomy" id="1359"/>
    <lineage>
        <taxon>Bacteria</taxon>
        <taxon>Bacillati</taxon>
        <taxon>Bacillota</taxon>
        <taxon>Bacilli</taxon>
        <taxon>Lactobacillales</taxon>
        <taxon>Streptococcaceae</taxon>
        <taxon>Lactococcus</taxon>
    </lineage>
</organism>
<proteinExistence type="predicted"/>
<gene>
    <name evidence="1" type="ORF">LLC_15200</name>
</gene>
<accession>A0AAD1NHJ2</accession>
<evidence type="ECO:0000313" key="1">
    <source>
        <dbReference type="EMBL" id="BCO06280.1"/>
    </source>
</evidence>
<evidence type="ECO:0000313" key="2">
    <source>
        <dbReference type="Proteomes" id="UP000595253"/>
    </source>
</evidence>
<dbReference type="EMBL" id="AP024222">
    <property type="protein sequence ID" value="BCO06280.1"/>
    <property type="molecule type" value="Genomic_DNA"/>
</dbReference>